<feature type="domain" description="SPOR" evidence="2">
    <location>
        <begin position="334"/>
        <end position="417"/>
    </location>
</feature>
<keyword evidence="1" id="KW-0732">Signal</keyword>
<dbReference type="RefSeq" id="WP_187709570.1">
    <property type="nucleotide sequence ID" value="NZ_CP178916.1"/>
</dbReference>
<name>A0ABX6TCA0_9SPHN</name>
<dbReference type="Gene3D" id="1.25.40.10">
    <property type="entry name" value="Tetratricopeptide repeat domain"/>
    <property type="match status" value="1"/>
</dbReference>
<dbReference type="SUPFAM" id="SSF48452">
    <property type="entry name" value="TPR-like"/>
    <property type="match status" value="1"/>
</dbReference>
<dbReference type="InterPro" id="IPR036680">
    <property type="entry name" value="SPOR-like_sf"/>
</dbReference>
<evidence type="ECO:0000259" key="2">
    <source>
        <dbReference type="PROSITE" id="PS51724"/>
    </source>
</evidence>
<dbReference type="Proteomes" id="UP000516105">
    <property type="component" value="Chromosome"/>
</dbReference>
<dbReference type="PROSITE" id="PS51724">
    <property type="entry name" value="SPOR"/>
    <property type="match status" value="1"/>
</dbReference>
<dbReference type="EMBL" id="CP060782">
    <property type="protein sequence ID" value="QNP46617.1"/>
    <property type="molecule type" value="Genomic_DNA"/>
</dbReference>
<dbReference type="SMART" id="SM00028">
    <property type="entry name" value="TPR"/>
    <property type="match status" value="2"/>
</dbReference>
<evidence type="ECO:0000313" key="4">
    <source>
        <dbReference type="Proteomes" id="UP000516105"/>
    </source>
</evidence>
<feature type="signal peptide" evidence="1">
    <location>
        <begin position="1"/>
        <end position="23"/>
    </location>
</feature>
<gene>
    <name evidence="3" type="ORF">H9L14_05770</name>
</gene>
<feature type="chain" id="PRO_5046719512" evidence="1">
    <location>
        <begin position="24"/>
        <end position="428"/>
    </location>
</feature>
<dbReference type="InterPro" id="IPR007730">
    <property type="entry name" value="SPOR-like_dom"/>
</dbReference>
<proteinExistence type="predicted"/>
<dbReference type="InterPro" id="IPR019734">
    <property type="entry name" value="TPR_rpt"/>
</dbReference>
<dbReference type="Gene3D" id="3.30.70.1070">
    <property type="entry name" value="Sporulation related repeat"/>
    <property type="match status" value="1"/>
</dbReference>
<keyword evidence="4" id="KW-1185">Reference proteome</keyword>
<dbReference type="InterPro" id="IPR011990">
    <property type="entry name" value="TPR-like_helical_dom_sf"/>
</dbReference>
<dbReference type="Pfam" id="PF14559">
    <property type="entry name" value="TPR_19"/>
    <property type="match status" value="1"/>
</dbReference>
<protein>
    <submittedName>
        <fullName evidence="3">Tetratricopeptide repeat protein</fullName>
    </submittedName>
</protein>
<accession>A0ABX6TCA0</accession>
<dbReference type="SUPFAM" id="SSF110997">
    <property type="entry name" value="Sporulation related repeat"/>
    <property type="match status" value="1"/>
</dbReference>
<dbReference type="PROSITE" id="PS51257">
    <property type="entry name" value="PROKAR_LIPOPROTEIN"/>
    <property type="match status" value="1"/>
</dbReference>
<sequence>MKPLRLGTAVSAVALAGILAGCAAPMSRNASVAKGKANLAYALRAQMAIGSGDYTSAVDLAERAAESSPQDAGIRGLLGNAYFGAGRFASAEAAYNDSLALAPGQPQIILKRVLVQIAQGKNGEAVAALQAAQGMIDPADYGLALALAGQPYDAVQVLETAARAQGADSRVRQNLALAHALAGDWAAARTIAAQDLSADLVDARVQQWMALAKPAHAYDQVAALVGVSPAAADPGQPVRLALVQGDTRVAEAAPAPAPVQVVAEAANVPTYETPVSQPDALAPAPAPEVPTVREAVASAAAISPEAPAAYAMASNFAPKPKPAKAKKPAAARPSLGSAKGVVQLGAFSSEERVSLAWDKLTRRFPTLRNYSPVSARFDGPRGTVYRLSIRGFANQQEAISRCQILRGKGGSCFVRSTAGDSPIQFASR</sequence>
<dbReference type="Pfam" id="PF05036">
    <property type="entry name" value="SPOR"/>
    <property type="match status" value="1"/>
</dbReference>
<evidence type="ECO:0000313" key="3">
    <source>
        <dbReference type="EMBL" id="QNP46617.1"/>
    </source>
</evidence>
<evidence type="ECO:0000256" key="1">
    <source>
        <dbReference type="SAM" id="SignalP"/>
    </source>
</evidence>
<reference evidence="3 4" key="1">
    <citation type="submission" date="2020-08" db="EMBL/GenBank/DDBJ databases">
        <title>Genome sequence of Sphingomonas sediminicola KACC 15039T.</title>
        <authorList>
            <person name="Hyun D.-W."/>
            <person name="Bae J.-W."/>
        </authorList>
    </citation>
    <scope>NUCLEOTIDE SEQUENCE [LARGE SCALE GENOMIC DNA]</scope>
    <source>
        <strain evidence="3 4">KACC 15039</strain>
    </source>
</reference>
<organism evidence="3 4">
    <name type="scientific">Sphingomonas sediminicola</name>
    <dbReference type="NCBI Taxonomy" id="386874"/>
    <lineage>
        <taxon>Bacteria</taxon>
        <taxon>Pseudomonadati</taxon>
        <taxon>Pseudomonadota</taxon>
        <taxon>Alphaproteobacteria</taxon>
        <taxon>Sphingomonadales</taxon>
        <taxon>Sphingomonadaceae</taxon>
        <taxon>Sphingomonas</taxon>
    </lineage>
</organism>